<feature type="compositionally biased region" description="Pro residues" evidence="1">
    <location>
        <begin position="75"/>
        <end position="98"/>
    </location>
</feature>
<reference evidence="2" key="1">
    <citation type="submission" date="2020-05" db="EMBL/GenBank/DDBJ databases">
        <title>WGS assembly of Panicum virgatum.</title>
        <authorList>
            <person name="Lovell J.T."/>
            <person name="Jenkins J."/>
            <person name="Shu S."/>
            <person name="Juenger T.E."/>
            <person name="Schmutz J."/>
        </authorList>
    </citation>
    <scope>NUCLEOTIDE SEQUENCE</scope>
    <source>
        <strain evidence="2">AP13</strain>
    </source>
</reference>
<evidence type="ECO:0000256" key="1">
    <source>
        <dbReference type="SAM" id="MobiDB-lite"/>
    </source>
</evidence>
<feature type="compositionally biased region" description="Pro residues" evidence="1">
    <location>
        <begin position="120"/>
        <end position="129"/>
    </location>
</feature>
<protein>
    <submittedName>
        <fullName evidence="2">Uncharacterized protein</fullName>
    </submittedName>
</protein>
<comment type="caution">
    <text evidence="2">The sequence shown here is derived from an EMBL/GenBank/DDBJ whole genome shotgun (WGS) entry which is preliminary data.</text>
</comment>
<feature type="region of interest" description="Disordered" evidence="1">
    <location>
        <begin position="1"/>
        <end position="147"/>
    </location>
</feature>
<evidence type="ECO:0000313" key="2">
    <source>
        <dbReference type="EMBL" id="KAG2649221.1"/>
    </source>
</evidence>
<sequence length="193" mass="20302">MEHTAGGELFARPRARGSPSPWRAGTSSSWSRPSSSATAASVPPQPQARELASRRVRRPQGLQLRAPIVRGPNTATPPPPASPSPSRAPPPPLPPSPSPSSVAVPVPVPERRRSVLPIRVAPPPPPARRTPPTAAGPSPGGQDPHRAAIPRRLRHPSHVGFCAAAKKGLVEKAYIVGNLQMKLVPYAMMIVVS</sequence>
<organism evidence="2 3">
    <name type="scientific">Panicum virgatum</name>
    <name type="common">Blackwell switchgrass</name>
    <dbReference type="NCBI Taxonomy" id="38727"/>
    <lineage>
        <taxon>Eukaryota</taxon>
        <taxon>Viridiplantae</taxon>
        <taxon>Streptophyta</taxon>
        <taxon>Embryophyta</taxon>
        <taxon>Tracheophyta</taxon>
        <taxon>Spermatophyta</taxon>
        <taxon>Magnoliopsida</taxon>
        <taxon>Liliopsida</taxon>
        <taxon>Poales</taxon>
        <taxon>Poaceae</taxon>
        <taxon>PACMAD clade</taxon>
        <taxon>Panicoideae</taxon>
        <taxon>Panicodae</taxon>
        <taxon>Paniceae</taxon>
        <taxon>Panicinae</taxon>
        <taxon>Panicum</taxon>
        <taxon>Panicum sect. Hiantes</taxon>
    </lineage>
</organism>
<dbReference type="Proteomes" id="UP000823388">
    <property type="component" value="Chromosome 1N"/>
</dbReference>
<proteinExistence type="predicted"/>
<dbReference type="EMBL" id="CM029038">
    <property type="protein sequence ID" value="KAG2649221.1"/>
    <property type="molecule type" value="Genomic_DNA"/>
</dbReference>
<evidence type="ECO:0000313" key="3">
    <source>
        <dbReference type="Proteomes" id="UP000823388"/>
    </source>
</evidence>
<name>A0A8T0WI46_PANVG</name>
<gene>
    <name evidence="2" type="ORF">PVAP13_1NG113200</name>
</gene>
<accession>A0A8T0WI46</accession>
<keyword evidence="3" id="KW-1185">Reference proteome</keyword>
<feature type="compositionally biased region" description="Low complexity" evidence="1">
    <location>
        <begin position="27"/>
        <end position="42"/>
    </location>
</feature>
<dbReference type="AlphaFoldDB" id="A0A8T0WI46"/>